<reference evidence="4 5" key="1">
    <citation type="submission" date="2020-09" db="EMBL/GenBank/DDBJ databases">
        <title>Isolation and identification of active actinomycetes.</title>
        <authorList>
            <person name="Li X."/>
        </authorList>
    </citation>
    <scope>NUCLEOTIDE SEQUENCE [LARGE SCALE GENOMIC DNA]</scope>
    <source>
        <strain evidence="4 5">NEAU-LLC</strain>
    </source>
</reference>
<evidence type="ECO:0000259" key="2">
    <source>
        <dbReference type="Pfam" id="PF04235"/>
    </source>
</evidence>
<feature type="transmembrane region" description="Helical" evidence="1">
    <location>
        <begin position="185"/>
        <end position="207"/>
    </location>
</feature>
<evidence type="ECO:0000313" key="4">
    <source>
        <dbReference type="EMBL" id="MBD3943733.1"/>
    </source>
</evidence>
<feature type="transmembrane region" description="Helical" evidence="1">
    <location>
        <begin position="329"/>
        <end position="350"/>
    </location>
</feature>
<evidence type="ECO:0000256" key="1">
    <source>
        <dbReference type="SAM" id="Phobius"/>
    </source>
</evidence>
<name>A0ABR8NT22_9MICO</name>
<dbReference type="PANTHER" id="PTHR30590">
    <property type="entry name" value="INNER MEMBRANE PROTEIN"/>
    <property type="match status" value="1"/>
</dbReference>
<dbReference type="Proteomes" id="UP000598426">
    <property type="component" value="Unassembled WGS sequence"/>
</dbReference>
<evidence type="ECO:0000313" key="5">
    <source>
        <dbReference type="Proteomes" id="UP000598426"/>
    </source>
</evidence>
<dbReference type="Pfam" id="PF07786">
    <property type="entry name" value="HGSNAT_cat"/>
    <property type="match status" value="1"/>
</dbReference>
<feature type="transmembrane region" description="Helical" evidence="1">
    <location>
        <begin position="147"/>
        <end position="165"/>
    </location>
</feature>
<dbReference type="RefSeq" id="WP_191173327.1">
    <property type="nucleotide sequence ID" value="NZ_JACXZS010000015.1"/>
</dbReference>
<dbReference type="InterPro" id="IPR012429">
    <property type="entry name" value="HGSNAT_cat"/>
</dbReference>
<comment type="caution">
    <text evidence="4">The sequence shown here is derived from an EMBL/GenBank/DDBJ whole genome shotgun (WGS) entry which is preliminary data.</text>
</comment>
<feature type="domain" description="DUF418" evidence="2">
    <location>
        <begin position="254"/>
        <end position="361"/>
    </location>
</feature>
<keyword evidence="5" id="KW-1185">Reference proteome</keyword>
<sequence>MRGSGASQGSWLATRWAHLNGPGRVGGVDLARGLAVLGMFAAHLLVIDDPISWTDPSTWTAVVQGRSSILFATLAGVSIGLATGGPTPPSGRAMRSARRRLVVRAGLLGLLGLLLILTGVPVSVILPAYAILFVCAAPLTALPARALLPLAAGLALVMPFVQIVLDALPVWQTPTGADLSLVLGWHYPFTTWIVFVVAGLGVARAGVARLGVQVWMLAAGALLAIVAYGMDAATAADPQPEDSFGGAVWTARAHSSGLLEVIGSGGFALAVVGACLLLCRTPARWAVLPLRAVGAMPLTAYTLQLVVWAITAAVVLGDTGDLAGFRALAPFWPFALGTIVFATGWALAVGRGPLEWVFDRVARLATRSVEPRAE</sequence>
<feature type="transmembrane region" description="Helical" evidence="1">
    <location>
        <begin position="256"/>
        <end position="278"/>
    </location>
</feature>
<dbReference type="InterPro" id="IPR007349">
    <property type="entry name" value="DUF418"/>
</dbReference>
<feature type="transmembrane region" description="Helical" evidence="1">
    <location>
        <begin position="124"/>
        <end position="142"/>
    </location>
</feature>
<organism evidence="4 5">
    <name type="scientific">Microbacterium helvum</name>
    <dbReference type="NCBI Taxonomy" id="2773713"/>
    <lineage>
        <taxon>Bacteria</taxon>
        <taxon>Bacillati</taxon>
        <taxon>Actinomycetota</taxon>
        <taxon>Actinomycetes</taxon>
        <taxon>Micrococcales</taxon>
        <taxon>Microbacteriaceae</taxon>
        <taxon>Microbacterium</taxon>
    </lineage>
</organism>
<dbReference type="Pfam" id="PF04235">
    <property type="entry name" value="DUF418"/>
    <property type="match status" value="1"/>
</dbReference>
<accession>A0ABR8NT22</accession>
<keyword evidence="1" id="KW-1133">Transmembrane helix</keyword>
<feature type="transmembrane region" description="Helical" evidence="1">
    <location>
        <begin position="214"/>
        <end position="236"/>
    </location>
</feature>
<keyword evidence="1" id="KW-0812">Transmembrane</keyword>
<proteinExistence type="predicted"/>
<dbReference type="PANTHER" id="PTHR30590:SF3">
    <property type="entry name" value="HYPOTHETICAL MEMBRANE SPANNING PROTEIN"/>
    <property type="match status" value="1"/>
</dbReference>
<feature type="domain" description="Heparan-alpha-glucosaminide N-acetyltransferase catalytic" evidence="3">
    <location>
        <begin position="24"/>
        <end position="209"/>
    </location>
</feature>
<dbReference type="InterPro" id="IPR052529">
    <property type="entry name" value="Bact_Transport_Assoc"/>
</dbReference>
<evidence type="ECO:0000259" key="3">
    <source>
        <dbReference type="Pfam" id="PF07786"/>
    </source>
</evidence>
<gene>
    <name evidence="4" type="ORF">IF188_18735</name>
</gene>
<feature type="transmembrane region" description="Helical" evidence="1">
    <location>
        <begin position="101"/>
        <end position="118"/>
    </location>
</feature>
<feature type="transmembrane region" description="Helical" evidence="1">
    <location>
        <begin position="298"/>
        <end position="317"/>
    </location>
</feature>
<protein>
    <submittedName>
        <fullName evidence="4">DUF418 domain-containing protein</fullName>
    </submittedName>
</protein>
<keyword evidence="1" id="KW-0472">Membrane</keyword>
<dbReference type="EMBL" id="JACXZS010000015">
    <property type="protein sequence ID" value="MBD3943733.1"/>
    <property type="molecule type" value="Genomic_DNA"/>
</dbReference>